<protein>
    <recommendedName>
        <fullName evidence="1">dTDP-4-dehydro-6-deoxy-alpha-D-glucopyranose 2,3-dehydratase domain-containing protein</fullName>
    </recommendedName>
</protein>
<dbReference type="Pfam" id="PF03559">
    <property type="entry name" value="Hexose_dehydrat"/>
    <property type="match status" value="1"/>
</dbReference>
<name>A0A1F6E6X9_9BACT</name>
<dbReference type="EMBL" id="MFLL01000012">
    <property type="protein sequence ID" value="OGG69428.1"/>
    <property type="molecule type" value="Genomic_DNA"/>
</dbReference>
<proteinExistence type="predicted"/>
<dbReference type="InterPro" id="IPR005212">
    <property type="entry name" value="EvaA-like"/>
</dbReference>
<evidence type="ECO:0000313" key="3">
    <source>
        <dbReference type="Proteomes" id="UP000176914"/>
    </source>
</evidence>
<dbReference type="InterPro" id="IPR038153">
    <property type="entry name" value="EvaA-like_sf"/>
</dbReference>
<evidence type="ECO:0000259" key="1">
    <source>
        <dbReference type="Pfam" id="PF03559"/>
    </source>
</evidence>
<reference evidence="2 3" key="1">
    <citation type="journal article" date="2016" name="Nat. Commun.">
        <title>Thousands of microbial genomes shed light on interconnected biogeochemical processes in an aquifer system.</title>
        <authorList>
            <person name="Anantharaman K."/>
            <person name="Brown C.T."/>
            <person name="Hug L.A."/>
            <person name="Sharon I."/>
            <person name="Castelle C.J."/>
            <person name="Probst A.J."/>
            <person name="Thomas B.C."/>
            <person name="Singh A."/>
            <person name="Wilkins M.J."/>
            <person name="Karaoz U."/>
            <person name="Brodie E.L."/>
            <person name="Williams K.H."/>
            <person name="Hubbard S.S."/>
            <person name="Banfield J.F."/>
        </authorList>
    </citation>
    <scope>NUCLEOTIDE SEQUENCE [LARGE SCALE GENOMIC DNA]</scope>
</reference>
<comment type="caution">
    <text evidence="2">The sequence shown here is derived from an EMBL/GenBank/DDBJ whole genome shotgun (WGS) entry which is preliminary data.</text>
</comment>
<dbReference type="GO" id="GO:0016829">
    <property type="term" value="F:lyase activity"/>
    <property type="evidence" value="ECO:0007669"/>
    <property type="project" value="InterPro"/>
</dbReference>
<dbReference type="AlphaFoldDB" id="A0A1F6E6X9"/>
<accession>A0A1F6E6X9</accession>
<organism evidence="2 3">
    <name type="scientific">Candidatus Kaiserbacteria bacterium RIFCSPHIGHO2_02_FULL_55_25</name>
    <dbReference type="NCBI Taxonomy" id="1798498"/>
    <lineage>
        <taxon>Bacteria</taxon>
        <taxon>Candidatus Kaiseribacteriota</taxon>
    </lineage>
</organism>
<gene>
    <name evidence="2" type="ORF">A3C20_00810</name>
</gene>
<dbReference type="Proteomes" id="UP000176914">
    <property type="component" value="Unassembled WGS sequence"/>
</dbReference>
<dbReference type="Gene3D" id="3.90.79.40">
    <property type="entry name" value="EvaA sugar 2,3-dehydratase subunit"/>
    <property type="match status" value="1"/>
</dbReference>
<evidence type="ECO:0000313" key="2">
    <source>
        <dbReference type="EMBL" id="OGG69428.1"/>
    </source>
</evidence>
<feature type="domain" description="dTDP-4-dehydro-6-deoxy-alpha-D-glucopyranose 2,3-dehydratase" evidence="1">
    <location>
        <begin position="9"/>
        <end position="211"/>
    </location>
</feature>
<sequence length="212" mass="23529">MNDDTDIQPILAWLKERQESYPVTVEEVGINEVQGWQVDPASGNITHESGKFFSIIGVKVTGAADREVPSWSQPMLKQEEVGISGVLVQTKGGVTRYLFYAKFEPGNINMVQISPALQVSEGNLSLAHKGKRPRLAEYFDGTKGRLLKSVTGVEDGGRFYHKVNRSMLVEVDESENVPITEDYIWLTLPQIKKLLLVDLAVNSLARNVCAII</sequence>